<evidence type="ECO:0000313" key="1">
    <source>
        <dbReference type="EMBL" id="QNT78807.1"/>
    </source>
</evidence>
<accession>A0A7H1NSP7</accession>
<dbReference type="RefSeq" id="WP_203413037.1">
    <property type="nucleotide sequence ID" value="NZ_CP060244.1"/>
</dbReference>
<sequence>MKSSVSFNEAVGPYLFDSELFQRLPDYPKVSLELKIYEVDDSTVLLVTDNSFIVMHGKNIFQRITPIVKLLDGQKSINALINDNPNINKMAIWGMISFLYSKNLLESGNDTGNDLTLEYDEFLSSYFGYLSSKNGLALSRNRLYTELTQKKIGVINDCQNIFEDFSLLAKNINTIENIHKDSPCDIYIILNYEEKNVKLTEAARLILQTKKKPLFFITSTEKKVLIGPLVLPGFGVTPGCFSDFLNNPHEELTPFIQDPLDISSQIIESIIVSFFSLNMENVPISTCIKIDKPTAFFNTAQLKIPHTHYWTSNFNWLKNELLGIDEINKIFNLHVTTQRLPPPYRPIVGYEMHYYPNNKKLASTNIPLFPKIHKKETNFLLLEWLVKHILPICKTIYSINKNTDRSLCPSGGNIKSALLFISAYDQESSTEVFFQYNPYTNSFIFINEIHALT</sequence>
<reference evidence="1 2" key="1">
    <citation type="submission" date="2020-08" db="EMBL/GenBank/DDBJ databases">
        <title>Complete genome sequence of Entomobacter blattae G55GP.</title>
        <authorList>
            <person name="Poehlein A."/>
            <person name="Guzman J."/>
            <person name="Daniel R."/>
            <person name="Vilcinskas A."/>
        </authorList>
    </citation>
    <scope>NUCLEOTIDE SEQUENCE [LARGE SCALE GENOMIC DNA]</scope>
    <source>
        <strain evidence="1 2">G55GP</strain>
    </source>
</reference>
<protein>
    <submittedName>
        <fullName evidence="1">Uncharacterized protein</fullName>
    </submittedName>
</protein>
<proteinExistence type="predicted"/>
<gene>
    <name evidence="1" type="ORF">JGUZn3_15840</name>
</gene>
<name>A0A7H1NSP7_9PROT</name>
<dbReference type="EMBL" id="CP060244">
    <property type="protein sequence ID" value="QNT78807.1"/>
    <property type="molecule type" value="Genomic_DNA"/>
</dbReference>
<dbReference type="KEGG" id="ebla:JGUZn3_15840"/>
<dbReference type="AlphaFoldDB" id="A0A7H1NSP7"/>
<keyword evidence="2" id="KW-1185">Reference proteome</keyword>
<dbReference type="Proteomes" id="UP000516349">
    <property type="component" value="Chromosome"/>
</dbReference>
<organism evidence="1 2">
    <name type="scientific">Entomobacter blattae</name>
    <dbReference type="NCBI Taxonomy" id="2762277"/>
    <lineage>
        <taxon>Bacteria</taxon>
        <taxon>Pseudomonadati</taxon>
        <taxon>Pseudomonadota</taxon>
        <taxon>Alphaproteobacteria</taxon>
        <taxon>Acetobacterales</taxon>
        <taxon>Acetobacteraceae</taxon>
        <taxon>Entomobacter</taxon>
    </lineage>
</organism>
<evidence type="ECO:0000313" key="2">
    <source>
        <dbReference type="Proteomes" id="UP000516349"/>
    </source>
</evidence>